<keyword evidence="4" id="KW-1185">Reference proteome</keyword>
<protein>
    <submittedName>
        <fullName evidence="3">von Willebrand factor type A domain-containing protein</fullName>
    </submittedName>
</protein>
<dbReference type="SUPFAM" id="SSF53300">
    <property type="entry name" value="vWA-like"/>
    <property type="match status" value="1"/>
</dbReference>
<evidence type="ECO:0000256" key="1">
    <source>
        <dbReference type="SAM" id="SignalP"/>
    </source>
</evidence>
<sequence length="420" mass="43913">MKRLIGCVVALVCVFAWMLPARAEAATPSTNSALERVGACIAGGGEGDLQLLIDTSGSLAQTDPTDARVAAAKYLMGQLSTFVSTNNARIDVAIAGFAAQFEQQMNWTQLTSGSLPGIDAKLDTFSHQNSGQDTDYWNALTGARKSLEAQGATSGAHCPMVVLITDGEYSIQPRDTLSAAQVKQQGDPKPYAPNQKLNTVAQANAAVADGIKDLCRPTGLADQLRSDNITTVAIGLSSFQKPDFSLLQGISTGTTGTPCGSLTKPAPGAFFKADNIDDLFFAFDQFAAPGEAPIAQTAGVCTKTACPQGAHTFVVDSSIGRVHALADSTVSGAQVQLRAPSGKVLDLQMGSSAQHGTLASANITWRWVSPRTISVDLQPTNNAQWTGQWALTFIAQTSGSRGRACICSVISCPCGPTRRV</sequence>
<dbReference type="Pfam" id="PF13519">
    <property type="entry name" value="VWA_2"/>
    <property type="match status" value="1"/>
</dbReference>
<feature type="domain" description="VWFA" evidence="2">
    <location>
        <begin position="48"/>
        <end position="286"/>
    </location>
</feature>
<evidence type="ECO:0000313" key="3">
    <source>
        <dbReference type="EMBL" id="TWE09223.1"/>
    </source>
</evidence>
<name>A0A561E0U7_9MICO</name>
<evidence type="ECO:0000259" key="2">
    <source>
        <dbReference type="PROSITE" id="PS50234"/>
    </source>
</evidence>
<organism evidence="3 4">
    <name type="scientific">Rudaeicoccus suwonensis</name>
    <dbReference type="NCBI Taxonomy" id="657409"/>
    <lineage>
        <taxon>Bacteria</taxon>
        <taxon>Bacillati</taxon>
        <taxon>Actinomycetota</taxon>
        <taxon>Actinomycetes</taxon>
        <taxon>Micrococcales</taxon>
        <taxon>Dermacoccaceae</taxon>
        <taxon>Rudaeicoccus</taxon>
    </lineage>
</organism>
<dbReference type="InterPro" id="IPR036465">
    <property type="entry name" value="vWFA_dom_sf"/>
</dbReference>
<proteinExistence type="predicted"/>
<feature type="signal peptide" evidence="1">
    <location>
        <begin position="1"/>
        <end position="25"/>
    </location>
</feature>
<dbReference type="EMBL" id="VIVQ01000003">
    <property type="protein sequence ID" value="TWE09223.1"/>
    <property type="molecule type" value="Genomic_DNA"/>
</dbReference>
<dbReference type="AlphaFoldDB" id="A0A561E0U7"/>
<gene>
    <name evidence="3" type="ORF">BKA23_2923</name>
</gene>
<evidence type="ECO:0000313" key="4">
    <source>
        <dbReference type="Proteomes" id="UP000318297"/>
    </source>
</evidence>
<dbReference type="Proteomes" id="UP000318297">
    <property type="component" value="Unassembled WGS sequence"/>
</dbReference>
<dbReference type="CDD" id="cd00198">
    <property type="entry name" value="vWFA"/>
    <property type="match status" value="1"/>
</dbReference>
<dbReference type="OrthoDB" id="4424690at2"/>
<reference evidence="3 4" key="1">
    <citation type="submission" date="2019-06" db="EMBL/GenBank/DDBJ databases">
        <title>Sequencing the genomes of 1000 actinobacteria strains.</title>
        <authorList>
            <person name="Klenk H.-P."/>
        </authorList>
    </citation>
    <scope>NUCLEOTIDE SEQUENCE [LARGE SCALE GENOMIC DNA]</scope>
    <source>
        <strain evidence="3 4">DSM 19560</strain>
    </source>
</reference>
<comment type="caution">
    <text evidence="3">The sequence shown here is derived from an EMBL/GenBank/DDBJ whole genome shotgun (WGS) entry which is preliminary data.</text>
</comment>
<dbReference type="InterPro" id="IPR002035">
    <property type="entry name" value="VWF_A"/>
</dbReference>
<dbReference type="Gene3D" id="3.40.50.410">
    <property type="entry name" value="von Willebrand factor, type A domain"/>
    <property type="match status" value="1"/>
</dbReference>
<accession>A0A561E0U7</accession>
<dbReference type="PROSITE" id="PS50234">
    <property type="entry name" value="VWFA"/>
    <property type="match status" value="1"/>
</dbReference>
<dbReference type="RefSeq" id="WP_145229717.1">
    <property type="nucleotide sequence ID" value="NZ_VIVQ01000003.1"/>
</dbReference>
<keyword evidence="1" id="KW-0732">Signal</keyword>
<feature type="chain" id="PRO_5021921304" evidence="1">
    <location>
        <begin position="26"/>
        <end position="420"/>
    </location>
</feature>